<sequence>MSEFTMDMQTFKPSYPFLDFETNMELMNHFPDLNPSVTANSNLNFQCFMGFSNDNFLVQQAPEFPGNLAENLPCIFHPDDKNVMLASEPIISAGSDFPGSKKRKAMDVSESSSGNPSPPDSENGIRRKNSSGRGKKVKINEIEGEKLKEVVHVRARRGQATDSHSLAERVRRGKINERIKCLKDIVPGCYKTMGMAVMLDEIINYVHSLQNQVEFLSMKLTAASKFYDFNLETDAMKTMQGAKSLQGTENAGEVREGYEGVASNQLGPFDPTFGCYPSLPYDT</sequence>
<dbReference type="Pfam" id="PF00010">
    <property type="entry name" value="HLH"/>
    <property type="match status" value="1"/>
</dbReference>
<dbReference type="InterPro" id="IPR011598">
    <property type="entry name" value="bHLH_dom"/>
</dbReference>
<gene>
    <name evidence="9" type="ORF">F0562_025161</name>
</gene>
<dbReference type="PROSITE" id="PS50888">
    <property type="entry name" value="BHLH"/>
    <property type="match status" value="1"/>
</dbReference>
<reference evidence="9 10" key="1">
    <citation type="submission" date="2019-09" db="EMBL/GenBank/DDBJ databases">
        <title>A chromosome-level genome assembly of the Chinese tupelo Nyssa sinensis.</title>
        <authorList>
            <person name="Yang X."/>
            <person name="Kang M."/>
            <person name="Yang Y."/>
            <person name="Xiong H."/>
            <person name="Wang M."/>
            <person name="Zhang Z."/>
            <person name="Wang Z."/>
            <person name="Wu H."/>
            <person name="Ma T."/>
            <person name="Liu J."/>
            <person name="Xi Z."/>
        </authorList>
    </citation>
    <scope>NUCLEOTIDE SEQUENCE [LARGE SCALE GENOMIC DNA]</scope>
    <source>
        <strain evidence="9">J267</strain>
        <tissue evidence="9">Leaf</tissue>
    </source>
</reference>
<dbReference type="EMBL" id="CM018036">
    <property type="protein sequence ID" value="KAA8541232.1"/>
    <property type="molecule type" value="Genomic_DNA"/>
</dbReference>
<evidence type="ECO:0000259" key="8">
    <source>
        <dbReference type="PROSITE" id="PS50888"/>
    </source>
</evidence>
<feature type="region of interest" description="Disordered" evidence="7">
    <location>
        <begin position="95"/>
        <end position="136"/>
    </location>
</feature>
<evidence type="ECO:0000256" key="3">
    <source>
        <dbReference type="ARBA" id="ARBA00023125"/>
    </source>
</evidence>
<dbReference type="CDD" id="cd18919">
    <property type="entry name" value="bHLH_AtBPE_like"/>
    <property type="match status" value="1"/>
</dbReference>
<feature type="domain" description="BHLH" evidence="8">
    <location>
        <begin position="159"/>
        <end position="209"/>
    </location>
</feature>
<keyword evidence="3" id="KW-0238">DNA-binding</keyword>
<comment type="subcellular location">
    <subcellularLocation>
        <location evidence="1">Nucleus</location>
    </subcellularLocation>
</comment>
<evidence type="ECO:0000313" key="9">
    <source>
        <dbReference type="EMBL" id="KAA8541232.1"/>
    </source>
</evidence>
<dbReference type="GO" id="GO:0046983">
    <property type="term" value="F:protein dimerization activity"/>
    <property type="evidence" value="ECO:0007669"/>
    <property type="project" value="InterPro"/>
</dbReference>
<dbReference type="InterPro" id="IPR024097">
    <property type="entry name" value="bHLH_ZIP_TF"/>
</dbReference>
<dbReference type="GO" id="GO:0006351">
    <property type="term" value="P:DNA-templated transcription"/>
    <property type="evidence" value="ECO:0007669"/>
    <property type="project" value="UniProtKB-ARBA"/>
</dbReference>
<dbReference type="Gene3D" id="4.10.280.10">
    <property type="entry name" value="Helix-loop-helix DNA-binding domain"/>
    <property type="match status" value="1"/>
</dbReference>
<dbReference type="GO" id="GO:0005634">
    <property type="term" value="C:nucleus"/>
    <property type="evidence" value="ECO:0007669"/>
    <property type="project" value="UniProtKB-SubCell"/>
</dbReference>
<dbReference type="InterPro" id="IPR036638">
    <property type="entry name" value="HLH_DNA-bd_sf"/>
</dbReference>
<dbReference type="SUPFAM" id="SSF47459">
    <property type="entry name" value="HLH, helix-loop-helix DNA-binding domain"/>
    <property type="match status" value="1"/>
</dbReference>
<dbReference type="SMART" id="SM00353">
    <property type="entry name" value="HLH"/>
    <property type="match status" value="1"/>
</dbReference>
<dbReference type="AlphaFoldDB" id="A0A5J5BHK3"/>
<dbReference type="FunFam" id="4.10.280.10:FF:000058">
    <property type="entry name" value="transcription factor BEE 3-like"/>
    <property type="match status" value="1"/>
</dbReference>
<keyword evidence="10" id="KW-1185">Reference proteome</keyword>
<evidence type="ECO:0000256" key="1">
    <source>
        <dbReference type="ARBA" id="ARBA00004123"/>
    </source>
</evidence>
<dbReference type="Proteomes" id="UP000325577">
    <property type="component" value="Linkage Group LG13"/>
</dbReference>
<organism evidence="9 10">
    <name type="scientific">Nyssa sinensis</name>
    <dbReference type="NCBI Taxonomy" id="561372"/>
    <lineage>
        <taxon>Eukaryota</taxon>
        <taxon>Viridiplantae</taxon>
        <taxon>Streptophyta</taxon>
        <taxon>Embryophyta</taxon>
        <taxon>Tracheophyta</taxon>
        <taxon>Spermatophyta</taxon>
        <taxon>Magnoliopsida</taxon>
        <taxon>eudicotyledons</taxon>
        <taxon>Gunneridae</taxon>
        <taxon>Pentapetalae</taxon>
        <taxon>asterids</taxon>
        <taxon>Cornales</taxon>
        <taxon>Nyssaceae</taxon>
        <taxon>Nyssa</taxon>
    </lineage>
</organism>
<accession>A0A5J5BHK3</accession>
<dbReference type="PANTHER" id="PTHR12565">
    <property type="entry name" value="STEROL REGULATORY ELEMENT-BINDING PROTEIN"/>
    <property type="match status" value="1"/>
</dbReference>
<evidence type="ECO:0000256" key="6">
    <source>
        <dbReference type="ARBA" id="ARBA00055372"/>
    </source>
</evidence>
<keyword evidence="5" id="KW-0539">Nucleus</keyword>
<protein>
    <recommendedName>
        <fullName evidence="8">BHLH domain-containing protein</fullName>
    </recommendedName>
</protein>
<dbReference type="PANTHER" id="PTHR12565:SF340">
    <property type="entry name" value="TRANSCRIPTION FACTOR BEE 3"/>
    <property type="match status" value="1"/>
</dbReference>
<name>A0A5J5BHK3_9ASTE</name>
<evidence type="ECO:0000313" key="10">
    <source>
        <dbReference type="Proteomes" id="UP000325577"/>
    </source>
</evidence>
<feature type="compositionally biased region" description="Basic residues" evidence="7">
    <location>
        <begin position="126"/>
        <end position="136"/>
    </location>
</feature>
<dbReference type="OrthoDB" id="690068at2759"/>
<keyword evidence="2" id="KW-0805">Transcription regulation</keyword>
<proteinExistence type="predicted"/>
<dbReference type="GO" id="GO:0003700">
    <property type="term" value="F:DNA-binding transcription factor activity"/>
    <property type="evidence" value="ECO:0007669"/>
    <property type="project" value="TreeGrafter"/>
</dbReference>
<keyword evidence="4" id="KW-0804">Transcription</keyword>
<evidence type="ECO:0000256" key="5">
    <source>
        <dbReference type="ARBA" id="ARBA00023242"/>
    </source>
</evidence>
<evidence type="ECO:0000256" key="4">
    <source>
        <dbReference type="ARBA" id="ARBA00023163"/>
    </source>
</evidence>
<evidence type="ECO:0000256" key="7">
    <source>
        <dbReference type="SAM" id="MobiDB-lite"/>
    </source>
</evidence>
<evidence type="ECO:0000256" key="2">
    <source>
        <dbReference type="ARBA" id="ARBA00023015"/>
    </source>
</evidence>
<comment type="function">
    <text evidence="6">Positive regulator of brassinosteroid signaling.</text>
</comment>
<dbReference type="GO" id="GO:0003677">
    <property type="term" value="F:DNA binding"/>
    <property type="evidence" value="ECO:0007669"/>
    <property type="project" value="UniProtKB-KW"/>
</dbReference>